<dbReference type="RefSeq" id="WP_064714256.1">
    <property type="nucleotide sequence ID" value="NZ_JMTM01000014.1"/>
</dbReference>
<dbReference type="Pfam" id="PF14134">
    <property type="entry name" value="DUF4301"/>
    <property type="match status" value="1"/>
</dbReference>
<accession>A0A199XTX1</accession>
<dbReference type="PANTHER" id="PTHR37512:SF1">
    <property type="entry name" value="NADR_TTD14 AAA DOMAIN-CONTAINING PROTEIN"/>
    <property type="match status" value="1"/>
</dbReference>
<name>A0A199XTX1_9FLAO</name>
<dbReference type="InterPro" id="IPR027417">
    <property type="entry name" value="P-loop_NTPase"/>
</dbReference>
<evidence type="ECO:0000259" key="1">
    <source>
        <dbReference type="Pfam" id="PF13521"/>
    </source>
</evidence>
<reference evidence="3 4" key="1">
    <citation type="submission" date="2016-06" db="EMBL/GenBank/DDBJ databases">
        <title>Draft genome sequence of Flavobacterium succinicans strain DD5b.</title>
        <authorList>
            <person name="Poehlein A."/>
            <person name="Daniel R."/>
            <person name="Simeonova D.D."/>
        </authorList>
    </citation>
    <scope>NUCLEOTIDE SEQUENCE [LARGE SCALE GENOMIC DNA]</scope>
    <source>
        <strain evidence="3 4">DD5b</strain>
    </source>
</reference>
<dbReference type="Gene3D" id="3.40.50.300">
    <property type="entry name" value="P-loop containing nucleotide triphosphate hydrolases"/>
    <property type="match status" value="1"/>
</dbReference>
<feature type="domain" description="DUF4301" evidence="2">
    <location>
        <begin position="199"/>
        <end position="706"/>
    </location>
</feature>
<dbReference type="InterPro" id="IPR052735">
    <property type="entry name" value="NAD_biosynth-regulator"/>
</dbReference>
<dbReference type="InterPro" id="IPR025393">
    <property type="entry name" value="DUF4301"/>
</dbReference>
<protein>
    <submittedName>
        <fullName evidence="3">Trifunctional NAD biosynthesis/regulator protein NadR</fullName>
    </submittedName>
</protein>
<dbReference type="OrthoDB" id="5572060at2"/>
<dbReference type="AlphaFoldDB" id="A0A199XTX1"/>
<dbReference type="SUPFAM" id="SSF53448">
    <property type="entry name" value="Nucleotide-diphospho-sugar transferases"/>
    <property type="match status" value="1"/>
</dbReference>
<dbReference type="SUPFAM" id="SSF52540">
    <property type="entry name" value="P-loop containing nucleoside triphosphate hydrolases"/>
    <property type="match status" value="1"/>
</dbReference>
<dbReference type="PATRIC" id="fig|29536.5.peg.377"/>
<sequence length="711" mass="81281">MEENLKQLSKTGASEIIRIAIFGPESTGKTTLAKQLAEYYQTVWVPEFARDYLQEKLDSDRGICDVEDMLPIAYGQTKLENERAAIANTFLFCDTNLMVTKVFSELYYNFCDSLLDEAARAHQYDLFFLTDIDVPWEDDGLRDSPEGRESVFSVFKQSLIDNKKPFITLTGDKKTRLNKAVTILEELKMAKKMGIDSLDFVQIHEHGIPLAKVQEQLTIYKNGIDKTILDRPATIGDGIKHLSSEEFVKKAAFFDVHKTPLKLKKLVPASGAATRMFKFLNEFLKDYHYNNESINAYINRKRDLELSLFIVGMDKFPFFKAIDQQLRADFSDFEFWSADQKNYYFITYLLHSDYFDFASKPKGVLPFHKYLDHVATPFEEHLNESVAYATVQQKSYLHFTITQAHQPLFEKLEQELKSKIETQSNTIIEIGYSYQDRSTDSVTVDANNQLVKNQNNELLFRPGGHGALIENLNALDADLVFIKNIDNVIQNEINAIVLHKKGLAGILLKLQQRVFKYVEVIHQQQVSESEVNEIVTFVQNELSIELTNGFSKLTFENKLKELLCVLDRPIRVCGMVKNEGEPGGGPFWVIDGNGKTTLQIVESSQMDLKNEEQQRILDNATHFNPVDLVCGIKNHKKQKFDLSQFVDHNSGFIVERKLGSDTIKSYELPGLWNGAMAKWITVFVEVPMVTFNPVKNVNDLLKPAHQAHQTL</sequence>
<evidence type="ECO:0000313" key="3">
    <source>
        <dbReference type="EMBL" id="OAZ05208.1"/>
    </source>
</evidence>
<proteinExistence type="predicted"/>
<dbReference type="InterPro" id="IPR038727">
    <property type="entry name" value="NadR/Ttd14_AAA_dom"/>
</dbReference>
<dbReference type="EMBL" id="JMTM01000014">
    <property type="protein sequence ID" value="OAZ05208.1"/>
    <property type="molecule type" value="Genomic_DNA"/>
</dbReference>
<comment type="caution">
    <text evidence="3">The sequence shown here is derived from an EMBL/GenBank/DDBJ whole genome shotgun (WGS) entry which is preliminary data.</text>
</comment>
<gene>
    <name evidence="3" type="primary">nadR</name>
    <name evidence="3" type="ORF">FLB_03560</name>
</gene>
<dbReference type="InterPro" id="IPR029044">
    <property type="entry name" value="Nucleotide-diphossugar_trans"/>
</dbReference>
<dbReference type="PANTHER" id="PTHR37512">
    <property type="entry name" value="TRIFUNCTIONAL NAD BIOSYNTHESIS/REGULATOR PROTEIN NADR"/>
    <property type="match status" value="1"/>
</dbReference>
<dbReference type="Proteomes" id="UP000093807">
    <property type="component" value="Unassembled WGS sequence"/>
</dbReference>
<dbReference type="Pfam" id="PF13521">
    <property type="entry name" value="AAA_28"/>
    <property type="match status" value="1"/>
</dbReference>
<feature type="domain" description="NadR/Ttd14 AAA" evidence="1">
    <location>
        <begin position="18"/>
        <end position="176"/>
    </location>
</feature>
<evidence type="ECO:0000259" key="2">
    <source>
        <dbReference type="Pfam" id="PF14134"/>
    </source>
</evidence>
<keyword evidence="4" id="KW-1185">Reference proteome</keyword>
<organism evidence="3 4">
    <name type="scientific">Flavobacterium succinicans</name>
    <dbReference type="NCBI Taxonomy" id="29536"/>
    <lineage>
        <taxon>Bacteria</taxon>
        <taxon>Pseudomonadati</taxon>
        <taxon>Bacteroidota</taxon>
        <taxon>Flavobacteriia</taxon>
        <taxon>Flavobacteriales</taxon>
        <taxon>Flavobacteriaceae</taxon>
        <taxon>Flavobacterium</taxon>
    </lineage>
</organism>
<evidence type="ECO:0000313" key="4">
    <source>
        <dbReference type="Proteomes" id="UP000093807"/>
    </source>
</evidence>